<protein>
    <submittedName>
        <fullName evidence="3">Acyltransferase 3</fullName>
    </submittedName>
</protein>
<dbReference type="PANTHER" id="PTHR23028">
    <property type="entry name" value="ACETYLTRANSFERASE"/>
    <property type="match status" value="1"/>
</dbReference>
<keyword evidence="1" id="KW-1133">Transmembrane helix</keyword>
<dbReference type="GO" id="GO:0000271">
    <property type="term" value="P:polysaccharide biosynthetic process"/>
    <property type="evidence" value="ECO:0007669"/>
    <property type="project" value="TreeGrafter"/>
</dbReference>
<keyword evidence="1" id="KW-0472">Membrane</keyword>
<dbReference type="EMBL" id="LFJJ01000013">
    <property type="protein sequence ID" value="KND61732.1"/>
    <property type="molecule type" value="Genomic_DNA"/>
</dbReference>
<feature type="transmembrane region" description="Helical" evidence="1">
    <location>
        <begin position="145"/>
        <end position="165"/>
    </location>
</feature>
<dbReference type="PANTHER" id="PTHR23028:SF53">
    <property type="entry name" value="ACYL_TRANSF_3 DOMAIN-CONTAINING PROTEIN"/>
    <property type="match status" value="1"/>
</dbReference>
<feature type="domain" description="Acyltransferase 3" evidence="2">
    <location>
        <begin position="7"/>
        <end position="369"/>
    </location>
</feature>
<dbReference type="GO" id="GO:0016020">
    <property type="term" value="C:membrane"/>
    <property type="evidence" value="ECO:0007669"/>
    <property type="project" value="TreeGrafter"/>
</dbReference>
<feature type="transmembrane region" description="Helical" evidence="1">
    <location>
        <begin position="268"/>
        <end position="286"/>
    </location>
</feature>
<evidence type="ECO:0000313" key="4">
    <source>
        <dbReference type="Proteomes" id="UP000036959"/>
    </source>
</evidence>
<comment type="caution">
    <text evidence="3">The sequence shown here is derived from an EMBL/GenBank/DDBJ whole genome shotgun (WGS) entry which is preliminary data.</text>
</comment>
<dbReference type="Pfam" id="PF01757">
    <property type="entry name" value="Acyl_transf_3"/>
    <property type="match status" value="1"/>
</dbReference>
<dbReference type="OrthoDB" id="9814807at2"/>
<reference evidence="4" key="1">
    <citation type="submission" date="2015-06" db="EMBL/GenBank/DDBJ databases">
        <title>Comparative genomics of Burkholderia leaf nodule symbionts.</title>
        <authorList>
            <person name="Carlier A."/>
            <person name="Eberl L."/>
            <person name="Pinto-Carbo M."/>
        </authorList>
    </citation>
    <scope>NUCLEOTIDE SEQUENCE [LARGE SCALE GENOMIC DNA]</scope>
    <source>
        <strain evidence="4">UZHbot4</strain>
    </source>
</reference>
<feature type="transmembrane region" description="Helical" evidence="1">
    <location>
        <begin position="42"/>
        <end position="62"/>
    </location>
</feature>
<keyword evidence="1" id="KW-0812">Transmembrane</keyword>
<gene>
    <name evidence="3" type="ORF">BVER_06149</name>
</gene>
<feature type="transmembrane region" description="Helical" evidence="1">
    <location>
        <begin position="243"/>
        <end position="262"/>
    </location>
</feature>
<keyword evidence="3" id="KW-0012">Acyltransferase</keyword>
<dbReference type="RefSeq" id="WP_083452040.1">
    <property type="nucleotide sequence ID" value="NZ_LFJJ01000013.1"/>
</dbReference>
<feature type="transmembrane region" description="Helical" evidence="1">
    <location>
        <begin position="320"/>
        <end position="337"/>
    </location>
</feature>
<evidence type="ECO:0000313" key="3">
    <source>
        <dbReference type="EMBL" id="KND61732.1"/>
    </source>
</evidence>
<keyword evidence="3" id="KW-0808">Transferase</keyword>
<dbReference type="Proteomes" id="UP000036959">
    <property type="component" value="Unassembled WGS sequence"/>
</dbReference>
<keyword evidence="4" id="KW-1185">Reference proteome</keyword>
<name>A0A0L0MGC0_9BURK</name>
<dbReference type="InterPro" id="IPR050879">
    <property type="entry name" value="Acyltransferase_3"/>
</dbReference>
<feature type="transmembrane region" description="Helical" evidence="1">
    <location>
        <begin position="12"/>
        <end position="30"/>
    </location>
</feature>
<sequence>MDNNRVAALDAGRALAIVGVVAVHLSFQFPNLPGGVTLMARMGQYGVQLFFVISAITIFMTLETDHARCAGVRHVTLRFYIKRFFRIAPLYYAAIAIYGLISYGAARSGIERAWVLGVHGPVDVLLNMLFLHALSPTAINNVVPGGWSIGVEMLFYMIAPLLFFLAMNRVRLMFATVVLLAVSAAVLSMSDCNGTLECNVHNNSFSYFWPPVQGPCFIVGMWGWYAFREHLLGASTLTRRAPWMYLSLAAGFALLTAALGVWLDKAHALAPIVAACSAVAFLLFVCTRRARVHRAEGEKRTVPGERAVRRCAAALGRESYGIYLWHFICVYVTFHFFEGRFHAEDHETSIALYVTTLTVVLLASYVLSRVSDRLIQGRATRLSRRLLASVDRRFHAMRDTRIARDTLTARLNRPTLPADVRPSYADRTP</sequence>
<dbReference type="InterPro" id="IPR002656">
    <property type="entry name" value="Acyl_transf_3_dom"/>
</dbReference>
<organism evidence="3 4">
    <name type="scientific">Candidatus Burkholderia verschuerenii</name>
    <dbReference type="NCBI Taxonomy" id="242163"/>
    <lineage>
        <taxon>Bacteria</taxon>
        <taxon>Pseudomonadati</taxon>
        <taxon>Pseudomonadota</taxon>
        <taxon>Betaproteobacteria</taxon>
        <taxon>Burkholderiales</taxon>
        <taxon>Burkholderiaceae</taxon>
        <taxon>Burkholderia</taxon>
    </lineage>
</organism>
<feature type="transmembrane region" description="Helical" evidence="1">
    <location>
        <begin position="349"/>
        <end position="368"/>
    </location>
</feature>
<dbReference type="AlphaFoldDB" id="A0A0L0MGC0"/>
<dbReference type="GO" id="GO:0016747">
    <property type="term" value="F:acyltransferase activity, transferring groups other than amino-acyl groups"/>
    <property type="evidence" value="ECO:0007669"/>
    <property type="project" value="InterPro"/>
</dbReference>
<evidence type="ECO:0000256" key="1">
    <source>
        <dbReference type="SAM" id="Phobius"/>
    </source>
</evidence>
<feature type="transmembrane region" description="Helical" evidence="1">
    <location>
        <begin position="172"/>
        <end position="188"/>
    </location>
</feature>
<feature type="transmembrane region" description="Helical" evidence="1">
    <location>
        <begin position="208"/>
        <end position="227"/>
    </location>
</feature>
<accession>A0A0L0MGC0</accession>
<proteinExistence type="predicted"/>
<evidence type="ECO:0000259" key="2">
    <source>
        <dbReference type="Pfam" id="PF01757"/>
    </source>
</evidence>
<feature type="transmembrane region" description="Helical" evidence="1">
    <location>
        <begin position="83"/>
        <end position="106"/>
    </location>
</feature>